<dbReference type="Proteomes" id="UP000799537">
    <property type="component" value="Unassembled WGS sequence"/>
</dbReference>
<evidence type="ECO:0000259" key="1">
    <source>
        <dbReference type="Pfam" id="PF25534"/>
    </source>
</evidence>
<accession>A0A6A6C095</accession>
<gene>
    <name evidence="2" type="ORF">M409DRAFT_29148</name>
</gene>
<dbReference type="PANTHER" id="PTHR36223">
    <property type="entry name" value="BETA-LACTAMASE-TYPE TRANSPEPTIDASE FOLD DOMAIN CONTAINING PROTEIN"/>
    <property type="match status" value="1"/>
</dbReference>
<keyword evidence="3" id="KW-1185">Reference proteome</keyword>
<dbReference type="EMBL" id="ML993627">
    <property type="protein sequence ID" value="KAF2160293.1"/>
    <property type="molecule type" value="Genomic_DNA"/>
</dbReference>
<evidence type="ECO:0000313" key="3">
    <source>
        <dbReference type="Proteomes" id="UP000799537"/>
    </source>
</evidence>
<dbReference type="RefSeq" id="XP_033661182.1">
    <property type="nucleotide sequence ID" value="XM_033809333.1"/>
</dbReference>
<dbReference type="OrthoDB" id="3364132at2759"/>
<proteinExistence type="predicted"/>
<evidence type="ECO:0000313" key="2">
    <source>
        <dbReference type="EMBL" id="KAF2160293.1"/>
    </source>
</evidence>
<protein>
    <recommendedName>
        <fullName evidence="1">DUF7918 domain-containing protein</fullName>
    </recommendedName>
</protein>
<dbReference type="AlphaFoldDB" id="A0A6A6C095"/>
<name>A0A6A6C095_ZASCE</name>
<sequence length="250" mass="28133">MAILNDLPRVEVTIRVNGQTLEEHRDRHLSEAPETISRYIEIQSGQTFEVHIKTNPGAIRGAGHKYVIDVDGNKVDWGLVEPRHCVGSPKVSISKGTRRKDGMFRPYKFNLFTTDDEGSKAQTSQTRNLGTIDVCIYQLSTVTKLPETPDPAARKRSTSSLILPAPLEPLSEKAVKLQELSHTVGFADALPVGKKRKHMTRVVYASGIPIATYRFYYRSRESLKNLDIVARTPPPPMLEDMRPIKREDED</sequence>
<dbReference type="InterPro" id="IPR057678">
    <property type="entry name" value="DUF7918"/>
</dbReference>
<dbReference type="GeneID" id="54562605"/>
<dbReference type="Pfam" id="PF25534">
    <property type="entry name" value="DUF7918"/>
    <property type="match status" value="1"/>
</dbReference>
<dbReference type="PANTHER" id="PTHR36223:SF1">
    <property type="entry name" value="TRANSCRIPTION ELONGATION FACTOR EAF N-TERMINAL DOMAIN-CONTAINING PROTEIN"/>
    <property type="match status" value="1"/>
</dbReference>
<organism evidence="2 3">
    <name type="scientific">Zasmidium cellare ATCC 36951</name>
    <dbReference type="NCBI Taxonomy" id="1080233"/>
    <lineage>
        <taxon>Eukaryota</taxon>
        <taxon>Fungi</taxon>
        <taxon>Dikarya</taxon>
        <taxon>Ascomycota</taxon>
        <taxon>Pezizomycotina</taxon>
        <taxon>Dothideomycetes</taxon>
        <taxon>Dothideomycetidae</taxon>
        <taxon>Mycosphaerellales</taxon>
        <taxon>Mycosphaerellaceae</taxon>
        <taxon>Zasmidium</taxon>
    </lineage>
</organism>
<reference evidence="2" key="1">
    <citation type="journal article" date="2020" name="Stud. Mycol.">
        <title>101 Dothideomycetes genomes: a test case for predicting lifestyles and emergence of pathogens.</title>
        <authorList>
            <person name="Haridas S."/>
            <person name="Albert R."/>
            <person name="Binder M."/>
            <person name="Bloem J."/>
            <person name="Labutti K."/>
            <person name="Salamov A."/>
            <person name="Andreopoulos B."/>
            <person name="Baker S."/>
            <person name="Barry K."/>
            <person name="Bills G."/>
            <person name="Bluhm B."/>
            <person name="Cannon C."/>
            <person name="Castanera R."/>
            <person name="Culley D."/>
            <person name="Daum C."/>
            <person name="Ezra D."/>
            <person name="Gonzalez J."/>
            <person name="Henrissat B."/>
            <person name="Kuo A."/>
            <person name="Liang C."/>
            <person name="Lipzen A."/>
            <person name="Lutzoni F."/>
            <person name="Magnuson J."/>
            <person name="Mondo S."/>
            <person name="Nolan M."/>
            <person name="Ohm R."/>
            <person name="Pangilinan J."/>
            <person name="Park H.-J."/>
            <person name="Ramirez L."/>
            <person name="Alfaro M."/>
            <person name="Sun H."/>
            <person name="Tritt A."/>
            <person name="Yoshinaga Y."/>
            <person name="Zwiers L.-H."/>
            <person name="Turgeon B."/>
            <person name="Goodwin S."/>
            <person name="Spatafora J."/>
            <person name="Crous P."/>
            <person name="Grigoriev I."/>
        </authorList>
    </citation>
    <scope>NUCLEOTIDE SEQUENCE</scope>
    <source>
        <strain evidence="2">ATCC 36951</strain>
    </source>
</reference>
<feature type="domain" description="DUF7918" evidence="1">
    <location>
        <begin position="10"/>
        <end position="232"/>
    </location>
</feature>